<accession>A0A2J6QRX9</accession>
<keyword evidence="1" id="KW-0539">Nucleus</keyword>
<dbReference type="Pfam" id="PF11951">
    <property type="entry name" value="Fungal_trans_2"/>
    <property type="match status" value="1"/>
</dbReference>
<dbReference type="SUPFAM" id="SSF57701">
    <property type="entry name" value="Zn2/Cys6 DNA-binding domain"/>
    <property type="match status" value="1"/>
</dbReference>
<dbReference type="InterPro" id="IPR053175">
    <property type="entry name" value="DHMBA_Reg_Transcription_Factor"/>
</dbReference>
<dbReference type="Gene3D" id="4.10.240.10">
    <property type="entry name" value="Zn(2)-C6 fungal-type DNA-binding domain"/>
    <property type="match status" value="1"/>
</dbReference>
<dbReference type="AlphaFoldDB" id="A0A2J6QRX9"/>
<dbReference type="PROSITE" id="PS00463">
    <property type="entry name" value="ZN2_CY6_FUNGAL_1"/>
    <property type="match status" value="1"/>
</dbReference>
<keyword evidence="5" id="KW-1185">Reference proteome</keyword>
<dbReference type="InterPro" id="IPR001138">
    <property type="entry name" value="Zn2Cys6_DnaBD"/>
</dbReference>
<evidence type="ECO:0000313" key="4">
    <source>
        <dbReference type="EMBL" id="PMD29013.1"/>
    </source>
</evidence>
<feature type="region of interest" description="Disordered" evidence="2">
    <location>
        <begin position="66"/>
        <end position="106"/>
    </location>
</feature>
<evidence type="ECO:0000259" key="3">
    <source>
        <dbReference type="PROSITE" id="PS50048"/>
    </source>
</evidence>
<dbReference type="CDD" id="cd00067">
    <property type="entry name" value="GAL4"/>
    <property type="match status" value="1"/>
</dbReference>
<dbReference type="Pfam" id="PF00172">
    <property type="entry name" value="Zn_clus"/>
    <property type="match status" value="1"/>
</dbReference>
<name>A0A2J6QRX9_HYAVF</name>
<dbReference type="EMBL" id="KZ613979">
    <property type="protein sequence ID" value="PMD29013.1"/>
    <property type="molecule type" value="Genomic_DNA"/>
</dbReference>
<organism evidence="4 5">
    <name type="scientific">Hyaloscypha variabilis (strain UAMH 11265 / GT02V1 / F)</name>
    <name type="common">Meliniomyces variabilis</name>
    <dbReference type="NCBI Taxonomy" id="1149755"/>
    <lineage>
        <taxon>Eukaryota</taxon>
        <taxon>Fungi</taxon>
        <taxon>Dikarya</taxon>
        <taxon>Ascomycota</taxon>
        <taxon>Pezizomycotina</taxon>
        <taxon>Leotiomycetes</taxon>
        <taxon>Helotiales</taxon>
        <taxon>Hyaloscyphaceae</taxon>
        <taxon>Hyaloscypha</taxon>
        <taxon>Hyaloscypha variabilis</taxon>
    </lineage>
</organism>
<sequence>MELSTRASRGCMPCRKRKIRCDQSRPHCQMCIKRSKHCYGYREEADLQFLDQTEAIQRKVKQTLNVDQDKDLSTPLTRQHPTKENPEDFPGIPRTGTPSIKTDLVPERPPTYSIKTSISEIQLDIPCLEQSLSLFFNQYVSPGDDEIPGLNDFLPLFYQQALPSSCLKLCVAATAYASLANQSNSTSMGLKAWDAYGTALSSVNAALADPTECLKDETLGALFILGIFENISGQQLNIFGAHGCGMDRLLQVRGPRSFASIKGQLISKAVCAYLQIRNLSLGRRPPPYEETWLAALNYRYPPPYRRFMLIVSRICHARADTEDLLSSIDKAVKYGSYTSLQQHCTALTDLIMKMQNIASSHCLWAQGVSESWAFTSISDPNAGIGFGNNSEGSVHIYHSLWMANIWNWNRSSNILLQCSLLKCLAKLSSISAKLPDHDTLEANARMTIQSMIRDICASIPFIMCDINGDGEPIKNQQMAVPVGQNMAQLWLLWHFHTILRSGHALPKQMKIVGEVIPRIGLGKGIRQALQGRGRVAP</sequence>
<dbReference type="GO" id="GO:0000981">
    <property type="term" value="F:DNA-binding transcription factor activity, RNA polymerase II-specific"/>
    <property type="evidence" value="ECO:0007669"/>
    <property type="project" value="InterPro"/>
</dbReference>
<dbReference type="PROSITE" id="PS50048">
    <property type="entry name" value="ZN2_CY6_FUNGAL_2"/>
    <property type="match status" value="1"/>
</dbReference>
<dbReference type="SMART" id="SM00066">
    <property type="entry name" value="GAL4"/>
    <property type="match status" value="1"/>
</dbReference>
<protein>
    <recommendedName>
        <fullName evidence="3">Zn(2)-C6 fungal-type domain-containing protein</fullName>
    </recommendedName>
</protein>
<dbReference type="OrthoDB" id="4491390at2759"/>
<dbReference type="InterPro" id="IPR021858">
    <property type="entry name" value="Fun_TF"/>
</dbReference>
<dbReference type="InterPro" id="IPR036864">
    <property type="entry name" value="Zn2-C6_fun-type_DNA-bd_sf"/>
</dbReference>
<dbReference type="GO" id="GO:0008270">
    <property type="term" value="F:zinc ion binding"/>
    <property type="evidence" value="ECO:0007669"/>
    <property type="project" value="InterPro"/>
</dbReference>
<evidence type="ECO:0000313" key="5">
    <source>
        <dbReference type="Proteomes" id="UP000235786"/>
    </source>
</evidence>
<dbReference type="PANTHER" id="PTHR38791">
    <property type="entry name" value="ZN(II)2CYS6 TRANSCRIPTION FACTOR (EUROFUNG)-RELATED-RELATED"/>
    <property type="match status" value="1"/>
</dbReference>
<gene>
    <name evidence="4" type="ORF">L207DRAFT_574537</name>
</gene>
<proteinExistence type="predicted"/>
<reference evidence="4 5" key="1">
    <citation type="submission" date="2016-04" db="EMBL/GenBank/DDBJ databases">
        <title>A degradative enzymes factory behind the ericoid mycorrhizal symbiosis.</title>
        <authorList>
            <consortium name="DOE Joint Genome Institute"/>
            <person name="Martino E."/>
            <person name="Morin E."/>
            <person name="Grelet G."/>
            <person name="Kuo A."/>
            <person name="Kohler A."/>
            <person name="Daghino S."/>
            <person name="Barry K."/>
            <person name="Choi C."/>
            <person name="Cichocki N."/>
            <person name="Clum A."/>
            <person name="Copeland A."/>
            <person name="Hainaut M."/>
            <person name="Haridas S."/>
            <person name="Labutti K."/>
            <person name="Lindquist E."/>
            <person name="Lipzen A."/>
            <person name="Khouja H.-R."/>
            <person name="Murat C."/>
            <person name="Ohm R."/>
            <person name="Olson A."/>
            <person name="Spatafora J."/>
            <person name="Veneault-Fourrey C."/>
            <person name="Henrissat B."/>
            <person name="Grigoriev I."/>
            <person name="Martin F."/>
            <person name="Perotto S."/>
        </authorList>
    </citation>
    <scope>NUCLEOTIDE SEQUENCE [LARGE SCALE GENOMIC DNA]</scope>
    <source>
        <strain evidence="4 5">F</strain>
    </source>
</reference>
<feature type="domain" description="Zn(2)-C6 fungal-type" evidence="3">
    <location>
        <begin position="10"/>
        <end position="38"/>
    </location>
</feature>
<dbReference type="STRING" id="1149755.A0A2J6QRX9"/>
<evidence type="ECO:0000256" key="1">
    <source>
        <dbReference type="ARBA" id="ARBA00023242"/>
    </source>
</evidence>
<dbReference type="Proteomes" id="UP000235786">
    <property type="component" value="Unassembled WGS sequence"/>
</dbReference>
<evidence type="ECO:0000256" key="2">
    <source>
        <dbReference type="SAM" id="MobiDB-lite"/>
    </source>
</evidence>